<gene>
    <name evidence="5" type="ORF">QTN89_06715</name>
</gene>
<keyword evidence="5" id="KW-0347">Helicase</keyword>
<dbReference type="SUPFAM" id="SSF52540">
    <property type="entry name" value="P-loop containing nucleoside triphosphate hydrolases"/>
    <property type="match status" value="1"/>
</dbReference>
<dbReference type="InterPro" id="IPR011545">
    <property type="entry name" value="DEAD/DEAH_box_helicase_dom"/>
</dbReference>
<dbReference type="PROSITE" id="PS51192">
    <property type="entry name" value="HELICASE_ATP_BIND_1"/>
    <property type="match status" value="1"/>
</dbReference>
<dbReference type="InterPro" id="IPR027417">
    <property type="entry name" value="P-loop_NTPase"/>
</dbReference>
<evidence type="ECO:0000259" key="4">
    <source>
        <dbReference type="PROSITE" id="PS51194"/>
    </source>
</evidence>
<dbReference type="EMBL" id="JASZZN010000004">
    <property type="protein sequence ID" value="MDM4015116.1"/>
    <property type="molecule type" value="Genomic_DNA"/>
</dbReference>
<dbReference type="RefSeq" id="WP_149496417.1">
    <property type="nucleotide sequence ID" value="NZ_JASZZN010000004.1"/>
</dbReference>
<evidence type="ECO:0000313" key="6">
    <source>
        <dbReference type="Proteomes" id="UP001239462"/>
    </source>
</evidence>
<evidence type="ECO:0000256" key="2">
    <source>
        <dbReference type="ARBA" id="ARBA00022840"/>
    </source>
</evidence>
<keyword evidence="1" id="KW-0547">Nucleotide-binding</keyword>
<keyword evidence="5" id="KW-0378">Hydrolase</keyword>
<dbReference type="PANTHER" id="PTHR47962">
    <property type="entry name" value="ATP-DEPENDENT HELICASE LHR-RELATED-RELATED"/>
    <property type="match status" value="1"/>
</dbReference>
<evidence type="ECO:0000259" key="3">
    <source>
        <dbReference type="PROSITE" id="PS51192"/>
    </source>
</evidence>
<name>A0ABT7PFV1_9BACT</name>
<dbReference type="PROSITE" id="PS51194">
    <property type="entry name" value="HELICASE_CTER"/>
    <property type="match status" value="1"/>
</dbReference>
<dbReference type="Pfam" id="PF00270">
    <property type="entry name" value="DEAD"/>
    <property type="match status" value="1"/>
</dbReference>
<keyword evidence="6" id="KW-1185">Reference proteome</keyword>
<dbReference type="Pfam" id="PF00271">
    <property type="entry name" value="Helicase_C"/>
    <property type="match status" value="1"/>
</dbReference>
<dbReference type="Proteomes" id="UP001239462">
    <property type="component" value="Unassembled WGS sequence"/>
</dbReference>
<protein>
    <submittedName>
        <fullName evidence="5">DEAD/DEAH box helicase</fullName>
    </submittedName>
</protein>
<dbReference type="GO" id="GO:0004386">
    <property type="term" value="F:helicase activity"/>
    <property type="evidence" value="ECO:0007669"/>
    <property type="project" value="UniProtKB-KW"/>
</dbReference>
<accession>A0ABT7PFV1</accession>
<sequence>MSSSQAFNLLAPPIQKILWDMRWRSLRPIQETAINAILRSEADIVISANTASGKTEAGFLPILSRIFDSQKPSVQAVYVGPLKALINDQFRRLESLCEFAKIPVYRWHGDVDAGRKKRLIQHPGGVLLITPESIESLMLNRTSRIATVFRHLEFVVIDEIHSLVGIERGTHLRSLLFRLRQQTERDFRMVGLSATLGNAFPTYQAWLRPDGNREVKLIEGSSESKRVLYKIHGFVNPPPKQHHDEGDDQSMPLPVGIVDAMFCHFAGKKNLIFANSKSDVEQYADALNAHCRADSRPEEFMVHHGSLSKESREFTEREMLGRRPKTTICSSTLELGIDIGNVSAVGQVDPPWSVGSLVQRIGRSGRGEDEPQCMRLYITENQITAKSTLLDKLHLNLLRAAAATELMLERPQWVEPPSIPKLDLSTFTHQILSTLAQFGGAQASRIFESLSTNGAFRSFSAKQFAQILRCLAAKELIEQMPQGDVILAPKGEQMVRHYSFYSAFASGSDYSVLHHSVPIGMLPADSLPKVNDHFLLGARRWQVMNIDDARREVIVKRASGKKPPKFIGGGGEIHERVRQKMREIVSGNQQLGYLDDGSSQLLSEARATAKLSRIHKTNFVELSPSRSLWFTWTGTRIQRTLCLLAENAGIACIDRDVALEFESTGVSELIKRLPALIASPVDALALARRLPSKQFRKLDELLSEELLCESLATDFLDVQGAVRYINSVNPAQP</sequence>
<dbReference type="SMART" id="SM00490">
    <property type="entry name" value="HELICc"/>
    <property type="match status" value="1"/>
</dbReference>
<evidence type="ECO:0000313" key="5">
    <source>
        <dbReference type="EMBL" id="MDM4015116.1"/>
    </source>
</evidence>
<dbReference type="InterPro" id="IPR052511">
    <property type="entry name" value="ATP-dep_Helicase"/>
</dbReference>
<dbReference type="PANTHER" id="PTHR47962:SF5">
    <property type="entry name" value="ATP-DEPENDENT HELICASE LHR-RELATED"/>
    <property type="match status" value="1"/>
</dbReference>
<dbReference type="InterPro" id="IPR014001">
    <property type="entry name" value="Helicase_ATP-bd"/>
</dbReference>
<reference evidence="5 6" key="1">
    <citation type="submission" date="2023-06" db="EMBL/GenBank/DDBJ databases">
        <title>Roseiconus lacunae JC819 isolated from Gulf of Mannar region, Tamil Nadu.</title>
        <authorList>
            <person name="Pk S."/>
            <person name="Ch S."/>
            <person name="Ch V.R."/>
        </authorList>
    </citation>
    <scope>NUCLEOTIDE SEQUENCE [LARGE SCALE GENOMIC DNA]</scope>
    <source>
        <strain evidence="5 6">JC819</strain>
    </source>
</reference>
<keyword evidence="2" id="KW-0067">ATP-binding</keyword>
<evidence type="ECO:0000256" key="1">
    <source>
        <dbReference type="ARBA" id="ARBA00022741"/>
    </source>
</evidence>
<feature type="domain" description="Helicase ATP-binding" evidence="3">
    <location>
        <begin position="35"/>
        <end position="214"/>
    </location>
</feature>
<feature type="domain" description="Helicase C-terminal" evidence="4">
    <location>
        <begin position="257"/>
        <end position="412"/>
    </location>
</feature>
<dbReference type="InterPro" id="IPR001650">
    <property type="entry name" value="Helicase_C-like"/>
</dbReference>
<proteinExistence type="predicted"/>
<dbReference type="Gene3D" id="3.40.50.300">
    <property type="entry name" value="P-loop containing nucleotide triphosphate hydrolases"/>
    <property type="match status" value="2"/>
</dbReference>
<organism evidence="5 6">
    <name type="scientific">Roseiconus lacunae</name>
    <dbReference type="NCBI Taxonomy" id="2605694"/>
    <lineage>
        <taxon>Bacteria</taxon>
        <taxon>Pseudomonadati</taxon>
        <taxon>Planctomycetota</taxon>
        <taxon>Planctomycetia</taxon>
        <taxon>Pirellulales</taxon>
        <taxon>Pirellulaceae</taxon>
        <taxon>Roseiconus</taxon>
    </lineage>
</organism>
<comment type="caution">
    <text evidence="5">The sequence shown here is derived from an EMBL/GenBank/DDBJ whole genome shotgun (WGS) entry which is preliminary data.</text>
</comment>
<dbReference type="SMART" id="SM00487">
    <property type="entry name" value="DEXDc"/>
    <property type="match status" value="1"/>
</dbReference>